<proteinExistence type="predicted"/>
<accession>A0ACB0KJ38</accession>
<evidence type="ECO:0000313" key="1">
    <source>
        <dbReference type="EMBL" id="CAJ2656394.1"/>
    </source>
</evidence>
<name>A0ACB0KJ38_TRIPR</name>
<dbReference type="Proteomes" id="UP001177021">
    <property type="component" value="Unassembled WGS sequence"/>
</dbReference>
<comment type="caution">
    <text evidence="1">The sequence shown here is derived from an EMBL/GenBank/DDBJ whole genome shotgun (WGS) entry which is preliminary data.</text>
</comment>
<gene>
    <name evidence="1" type="ORF">MILVUS5_LOCUS23151</name>
</gene>
<reference evidence="1" key="1">
    <citation type="submission" date="2023-10" db="EMBL/GenBank/DDBJ databases">
        <authorList>
            <person name="Rodriguez Cubillos JULIANA M."/>
            <person name="De Vega J."/>
        </authorList>
    </citation>
    <scope>NUCLEOTIDE SEQUENCE</scope>
</reference>
<dbReference type="EMBL" id="CASHSV030000206">
    <property type="protein sequence ID" value="CAJ2656394.1"/>
    <property type="molecule type" value="Genomic_DNA"/>
</dbReference>
<protein>
    <submittedName>
        <fullName evidence="1">Uncharacterized protein</fullName>
    </submittedName>
</protein>
<evidence type="ECO:0000313" key="2">
    <source>
        <dbReference type="Proteomes" id="UP001177021"/>
    </source>
</evidence>
<organism evidence="1 2">
    <name type="scientific">Trifolium pratense</name>
    <name type="common">Red clover</name>
    <dbReference type="NCBI Taxonomy" id="57577"/>
    <lineage>
        <taxon>Eukaryota</taxon>
        <taxon>Viridiplantae</taxon>
        <taxon>Streptophyta</taxon>
        <taxon>Embryophyta</taxon>
        <taxon>Tracheophyta</taxon>
        <taxon>Spermatophyta</taxon>
        <taxon>Magnoliopsida</taxon>
        <taxon>eudicotyledons</taxon>
        <taxon>Gunneridae</taxon>
        <taxon>Pentapetalae</taxon>
        <taxon>rosids</taxon>
        <taxon>fabids</taxon>
        <taxon>Fabales</taxon>
        <taxon>Fabaceae</taxon>
        <taxon>Papilionoideae</taxon>
        <taxon>50 kb inversion clade</taxon>
        <taxon>NPAAA clade</taxon>
        <taxon>Hologalegina</taxon>
        <taxon>IRL clade</taxon>
        <taxon>Trifolieae</taxon>
        <taxon>Trifolium</taxon>
    </lineage>
</organism>
<sequence length="85" mass="8636">MIAPILGVKRSTSLSANASKVASSQAAALGAGPFPLGGFPAAPPSRLGPFPPGGFPAAAPSSRILQSSLSYKYKLTLKLWLSIAR</sequence>
<keyword evidence="2" id="KW-1185">Reference proteome</keyword>